<dbReference type="AlphaFoldDB" id="A0A0K1QQK3"/>
<dbReference type="OrthoDB" id="6912286at2"/>
<name>A0A0K1QQK3_PSEFL</name>
<dbReference type="Proteomes" id="UP000017175">
    <property type="component" value="Chromosome"/>
</dbReference>
<dbReference type="EMBL" id="CP010945">
    <property type="protein sequence ID" value="AKV08031.1"/>
    <property type="molecule type" value="Genomic_DNA"/>
</dbReference>
<evidence type="ECO:0000313" key="2">
    <source>
        <dbReference type="Proteomes" id="UP000017175"/>
    </source>
</evidence>
<sequence length="67" mass="7613">MTRQEEFLAKALEIHHEYEQATAIIHAMMSKNIAVGPEWDAAVARQLTALDAWMELPRGYGNLQDDD</sequence>
<proteinExistence type="predicted"/>
<protein>
    <submittedName>
        <fullName evidence="1">Uncharacterized protein</fullName>
    </submittedName>
</protein>
<evidence type="ECO:0000313" key="1">
    <source>
        <dbReference type="EMBL" id="AKV08031.1"/>
    </source>
</evidence>
<accession>A0A0K1QQK3</accession>
<organism evidence="1 2">
    <name type="scientific">Pseudomonas fluorescens NCIMB 11764</name>
    <dbReference type="NCBI Taxonomy" id="1221522"/>
    <lineage>
        <taxon>Bacteria</taxon>
        <taxon>Pseudomonadati</taxon>
        <taxon>Pseudomonadota</taxon>
        <taxon>Gammaproteobacteria</taxon>
        <taxon>Pseudomonadales</taxon>
        <taxon>Pseudomonadaceae</taxon>
        <taxon>Pseudomonas</taxon>
    </lineage>
</organism>
<reference evidence="1 2" key="1">
    <citation type="journal article" date="2012" name="J. Bacteriol.">
        <title>Draft genome sequence of the cyanide-utilizing bacterium Pseudomonas fluorescens strain NCIMB 11764.</title>
        <authorList>
            <person name="Vilo C.A."/>
            <person name="Benedik M.J."/>
            <person name="Kunz D.A."/>
            <person name="Dong Q."/>
        </authorList>
    </citation>
    <scope>NUCLEOTIDE SEQUENCE [LARGE SCALE GENOMIC DNA]</scope>
    <source>
        <strain evidence="1 2">NCIMB 11764</strain>
    </source>
</reference>
<gene>
    <name evidence="1" type="ORF">B723_17135</name>
</gene>